<dbReference type="PROSITE" id="PS50800">
    <property type="entry name" value="SAP"/>
    <property type="match status" value="1"/>
</dbReference>
<sequence>MNAEQYSELTVQQLKDRLREFGQPTAGAKAELISRILCIKATGENSVSIAEDMQNSTATEVPGINKRETELICRQMEMARRERDAKRIGNSALRN</sequence>
<keyword evidence="3" id="KW-1185">Reference proteome</keyword>
<dbReference type="AlphaFoldDB" id="A0AAD9VLL3"/>
<comment type="caution">
    <text evidence="2">The sequence shown here is derived from an EMBL/GenBank/DDBJ whole genome shotgun (WGS) entry which is preliminary data.</text>
</comment>
<dbReference type="Gene3D" id="1.10.720.30">
    <property type="entry name" value="SAP domain"/>
    <property type="match status" value="1"/>
</dbReference>
<evidence type="ECO:0000313" key="2">
    <source>
        <dbReference type="EMBL" id="KAK2579078.1"/>
    </source>
</evidence>
<feature type="domain" description="SAP" evidence="1">
    <location>
        <begin position="6"/>
        <end position="40"/>
    </location>
</feature>
<protein>
    <recommendedName>
        <fullName evidence="1">SAP domain-containing protein</fullName>
    </recommendedName>
</protein>
<name>A0AAD9VLL3_9HYME</name>
<organism evidence="2 3">
    <name type="scientific">Odynerus spinipes</name>
    <dbReference type="NCBI Taxonomy" id="1348599"/>
    <lineage>
        <taxon>Eukaryota</taxon>
        <taxon>Metazoa</taxon>
        <taxon>Ecdysozoa</taxon>
        <taxon>Arthropoda</taxon>
        <taxon>Hexapoda</taxon>
        <taxon>Insecta</taxon>
        <taxon>Pterygota</taxon>
        <taxon>Neoptera</taxon>
        <taxon>Endopterygota</taxon>
        <taxon>Hymenoptera</taxon>
        <taxon>Apocrita</taxon>
        <taxon>Aculeata</taxon>
        <taxon>Vespoidea</taxon>
        <taxon>Vespidae</taxon>
        <taxon>Eumeninae</taxon>
        <taxon>Odynerus</taxon>
    </lineage>
</organism>
<dbReference type="InterPro" id="IPR003034">
    <property type="entry name" value="SAP_dom"/>
</dbReference>
<evidence type="ECO:0000313" key="3">
    <source>
        <dbReference type="Proteomes" id="UP001258017"/>
    </source>
</evidence>
<reference evidence="2" key="1">
    <citation type="submission" date="2021-08" db="EMBL/GenBank/DDBJ databases">
        <authorList>
            <person name="Misof B."/>
            <person name="Oliver O."/>
            <person name="Podsiadlowski L."/>
            <person name="Donath A."/>
            <person name="Peters R."/>
            <person name="Mayer C."/>
            <person name="Rust J."/>
            <person name="Gunkel S."/>
            <person name="Lesny P."/>
            <person name="Martin S."/>
            <person name="Oeyen J.P."/>
            <person name="Petersen M."/>
            <person name="Panagiotis P."/>
            <person name="Wilbrandt J."/>
            <person name="Tanja T."/>
        </authorList>
    </citation>
    <scope>NUCLEOTIDE SEQUENCE</scope>
    <source>
        <strain evidence="2">GBR_01_08_01A</strain>
        <tissue evidence="2">Thorax + abdomen</tissue>
    </source>
</reference>
<dbReference type="SMART" id="SM00513">
    <property type="entry name" value="SAP"/>
    <property type="match status" value="1"/>
</dbReference>
<evidence type="ECO:0000259" key="1">
    <source>
        <dbReference type="PROSITE" id="PS50800"/>
    </source>
</evidence>
<dbReference type="EMBL" id="JAIFRP010000111">
    <property type="protein sequence ID" value="KAK2579078.1"/>
    <property type="molecule type" value="Genomic_DNA"/>
</dbReference>
<dbReference type="InterPro" id="IPR036361">
    <property type="entry name" value="SAP_dom_sf"/>
</dbReference>
<proteinExistence type="predicted"/>
<accession>A0AAD9VLL3</accession>
<dbReference type="Pfam" id="PF02037">
    <property type="entry name" value="SAP"/>
    <property type="match status" value="1"/>
</dbReference>
<reference evidence="2" key="2">
    <citation type="journal article" date="2023" name="Commun. Biol.">
        <title>Intrasexual cuticular hydrocarbon dimorphism in a wasp sheds light on hydrocarbon biosynthesis genes in Hymenoptera.</title>
        <authorList>
            <person name="Moris V.C."/>
            <person name="Podsiadlowski L."/>
            <person name="Martin S."/>
            <person name="Oeyen J.P."/>
            <person name="Donath A."/>
            <person name="Petersen M."/>
            <person name="Wilbrandt J."/>
            <person name="Misof B."/>
            <person name="Liedtke D."/>
            <person name="Thamm M."/>
            <person name="Scheiner R."/>
            <person name="Schmitt T."/>
            <person name="Niehuis O."/>
        </authorList>
    </citation>
    <scope>NUCLEOTIDE SEQUENCE</scope>
    <source>
        <strain evidence="2">GBR_01_08_01A</strain>
    </source>
</reference>
<dbReference type="Proteomes" id="UP001258017">
    <property type="component" value="Unassembled WGS sequence"/>
</dbReference>
<dbReference type="SUPFAM" id="SSF68906">
    <property type="entry name" value="SAP domain"/>
    <property type="match status" value="1"/>
</dbReference>
<gene>
    <name evidence="2" type="ORF">KPH14_010927</name>
</gene>